<dbReference type="OrthoDB" id="3257768at2759"/>
<sequence length="89" mass="10048">MDEVAGMAQAISAAHYQEVVDDHMNNSNWSKMIQIADSLCGKWKKAQEGFSTTKLAFEQLIDSLEPVMIDEWTNQERVAMCAVLNWGLQ</sequence>
<dbReference type="Proteomes" id="UP000054166">
    <property type="component" value="Unassembled WGS sequence"/>
</dbReference>
<organism evidence="1 2">
    <name type="scientific">Piloderma croceum (strain F 1598)</name>
    <dbReference type="NCBI Taxonomy" id="765440"/>
    <lineage>
        <taxon>Eukaryota</taxon>
        <taxon>Fungi</taxon>
        <taxon>Dikarya</taxon>
        <taxon>Basidiomycota</taxon>
        <taxon>Agaricomycotina</taxon>
        <taxon>Agaricomycetes</taxon>
        <taxon>Agaricomycetidae</taxon>
        <taxon>Atheliales</taxon>
        <taxon>Atheliaceae</taxon>
        <taxon>Piloderma</taxon>
    </lineage>
</organism>
<dbReference type="EMBL" id="KN833027">
    <property type="protein sequence ID" value="KIM77211.1"/>
    <property type="molecule type" value="Genomic_DNA"/>
</dbReference>
<dbReference type="HOGENOM" id="CLU_2455537_0_0_1"/>
<reference evidence="2" key="2">
    <citation type="submission" date="2015-01" db="EMBL/GenBank/DDBJ databases">
        <title>Evolutionary Origins and Diversification of the Mycorrhizal Mutualists.</title>
        <authorList>
            <consortium name="DOE Joint Genome Institute"/>
            <consortium name="Mycorrhizal Genomics Consortium"/>
            <person name="Kohler A."/>
            <person name="Kuo A."/>
            <person name="Nagy L.G."/>
            <person name="Floudas D."/>
            <person name="Copeland A."/>
            <person name="Barry K.W."/>
            <person name="Cichocki N."/>
            <person name="Veneault-Fourrey C."/>
            <person name="LaButti K."/>
            <person name="Lindquist E.A."/>
            <person name="Lipzen A."/>
            <person name="Lundell T."/>
            <person name="Morin E."/>
            <person name="Murat C."/>
            <person name="Riley R."/>
            <person name="Ohm R."/>
            <person name="Sun H."/>
            <person name="Tunlid A."/>
            <person name="Henrissat B."/>
            <person name="Grigoriev I.V."/>
            <person name="Hibbett D.S."/>
            <person name="Martin F."/>
        </authorList>
    </citation>
    <scope>NUCLEOTIDE SEQUENCE [LARGE SCALE GENOMIC DNA]</scope>
    <source>
        <strain evidence="2">F 1598</strain>
    </source>
</reference>
<protein>
    <submittedName>
        <fullName evidence="1">Uncharacterized protein</fullName>
    </submittedName>
</protein>
<evidence type="ECO:0000313" key="2">
    <source>
        <dbReference type="Proteomes" id="UP000054166"/>
    </source>
</evidence>
<proteinExistence type="predicted"/>
<name>A0A0C3FBV8_PILCF</name>
<reference evidence="1 2" key="1">
    <citation type="submission" date="2014-04" db="EMBL/GenBank/DDBJ databases">
        <authorList>
            <consortium name="DOE Joint Genome Institute"/>
            <person name="Kuo A."/>
            <person name="Tarkka M."/>
            <person name="Buscot F."/>
            <person name="Kohler A."/>
            <person name="Nagy L.G."/>
            <person name="Floudas D."/>
            <person name="Copeland A."/>
            <person name="Barry K.W."/>
            <person name="Cichocki N."/>
            <person name="Veneault-Fourrey C."/>
            <person name="LaButti K."/>
            <person name="Lindquist E.A."/>
            <person name="Lipzen A."/>
            <person name="Lundell T."/>
            <person name="Morin E."/>
            <person name="Murat C."/>
            <person name="Sun H."/>
            <person name="Tunlid A."/>
            <person name="Henrissat B."/>
            <person name="Grigoriev I.V."/>
            <person name="Hibbett D.S."/>
            <person name="Martin F."/>
            <person name="Nordberg H.P."/>
            <person name="Cantor M.N."/>
            <person name="Hua S.X."/>
        </authorList>
    </citation>
    <scope>NUCLEOTIDE SEQUENCE [LARGE SCALE GENOMIC DNA]</scope>
    <source>
        <strain evidence="1 2">F 1598</strain>
    </source>
</reference>
<keyword evidence="2" id="KW-1185">Reference proteome</keyword>
<accession>A0A0C3FBV8</accession>
<dbReference type="InParanoid" id="A0A0C3FBV8"/>
<evidence type="ECO:0000313" key="1">
    <source>
        <dbReference type="EMBL" id="KIM77211.1"/>
    </source>
</evidence>
<dbReference type="AlphaFoldDB" id="A0A0C3FBV8"/>
<gene>
    <name evidence="1" type="ORF">PILCRDRAFT_12213</name>
</gene>